<name>A0A0A3IZH2_9BACL</name>
<gene>
    <name evidence="1" type="ORF">CD30_13125</name>
</gene>
<reference evidence="1 2" key="1">
    <citation type="submission" date="2014-02" db="EMBL/GenBank/DDBJ databases">
        <title>Draft genome sequence of Lysinibacillus massiliensis CCUG 49529.</title>
        <authorList>
            <person name="Zhang F."/>
            <person name="Wang G."/>
            <person name="Zhang L."/>
        </authorList>
    </citation>
    <scope>NUCLEOTIDE SEQUENCE [LARGE SCALE GENOMIC DNA]</scope>
    <source>
        <strain evidence="1 2">CCUG 49529</strain>
    </source>
</reference>
<dbReference type="eggNOG" id="ENOG50338A3">
    <property type="taxonomic scope" value="Bacteria"/>
</dbReference>
<dbReference type="Pfam" id="PF05135">
    <property type="entry name" value="Phage_connect_1"/>
    <property type="match status" value="1"/>
</dbReference>
<protein>
    <submittedName>
        <fullName evidence="1">DNA-packaging protein</fullName>
    </submittedName>
</protein>
<dbReference type="EMBL" id="JPVQ01000024">
    <property type="protein sequence ID" value="KGR90184.1"/>
    <property type="molecule type" value="Genomic_DNA"/>
</dbReference>
<dbReference type="OrthoDB" id="2611623at2"/>
<keyword evidence="2" id="KW-1185">Reference proteome</keyword>
<dbReference type="RefSeq" id="WP_036177561.1">
    <property type="nucleotide sequence ID" value="NZ_AVCZ01000024.1"/>
</dbReference>
<dbReference type="InterPro" id="IPR021146">
    <property type="entry name" value="Phage_gp6-like_head-tail"/>
</dbReference>
<dbReference type="Proteomes" id="UP000030595">
    <property type="component" value="Unassembled WGS sequence"/>
</dbReference>
<dbReference type="Gene3D" id="1.10.246.150">
    <property type="match status" value="1"/>
</dbReference>
<proteinExistence type="predicted"/>
<dbReference type="InterPro" id="IPR053746">
    <property type="entry name" value="Viral_HT_Connector_Assembly"/>
</dbReference>
<sequence>MSESLAKMKRLLEIDDTDVTKDEQLLHYYQRAKIAILHYCNVNELPIQYEETIVDYAKFLYKNRNSEGLSQIKQGERSTSYELGIPLSIRSALPLPKIKVGYSVL</sequence>
<evidence type="ECO:0000313" key="2">
    <source>
        <dbReference type="Proteomes" id="UP000030595"/>
    </source>
</evidence>
<accession>A0A0A3IZH2</accession>
<organism evidence="1 2">
    <name type="scientific">Ureibacillus massiliensis 4400831 = CIP 108448 = CCUG 49529</name>
    <dbReference type="NCBI Taxonomy" id="1211035"/>
    <lineage>
        <taxon>Bacteria</taxon>
        <taxon>Bacillati</taxon>
        <taxon>Bacillota</taxon>
        <taxon>Bacilli</taxon>
        <taxon>Bacillales</taxon>
        <taxon>Caryophanaceae</taxon>
        <taxon>Ureibacillus</taxon>
    </lineage>
</organism>
<comment type="caution">
    <text evidence="1">The sequence shown here is derived from an EMBL/GenBank/DDBJ whole genome shotgun (WGS) entry which is preliminary data.</text>
</comment>
<evidence type="ECO:0000313" key="1">
    <source>
        <dbReference type="EMBL" id="KGR90184.1"/>
    </source>
</evidence>
<dbReference type="AlphaFoldDB" id="A0A0A3IZH2"/>